<proteinExistence type="predicted"/>
<reference evidence="1 2" key="1">
    <citation type="submission" date="2020-02" db="EMBL/GenBank/DDBJ databases">
        <title>Draft genome sequence of Haematococcus lacustris strain NIES-144.</title>
        <authorList>
            <person name="Morimoto D."/>
            <person name="Nakagawa S."/>
            <person name="Yoshida T."/>
            <person name="Sawayama S."/>
        </authorList>
    </citation>
    <scope>NUCLEOTIDE SEQUENCE [LARGE SCALE GENOMIC DNA]</scope>
    <source>
        <strain evidence="1 2">NIES-144</strain>
    </source>
</reference>
<dbReference type="EMBL" id="BLLF01001444">
    <property type="protein sequence ID" value="GFH19333.1"/>
    <property type="molecule type" value="Genomic_DNA"/>
</dbReference>
<name>A0A699Z9N1_HAELA</name>
<accession>A0A699Z9N1</accession>
<dbReference type="Proteomes" id="UP000485058">
    <property type="component" value="Unassembled WGS sequence"/>
</dbReference>
<protein>
    <submittedName>
        <fullName evidence="1">Uncharacterized protein</fullName>
    </submittedName>
</protein>
<organism evidence="1 2">
    <name type="scientific">Haematococcus lacustris</name>
    <name type="common">Green alga</name>
    <name type="synonym">Haematococcus pluvialis</name>
    <dbReference type="NCBI Taxonomy" id="44745"/>
    <lineage>
        <taxon>Eukaryota</taxon>
        <taxon>Viridiplantae</taxon>
        <taxon>Chlorophyta</taxon>
        <taxon>core chlorophytes</taxon>
        <taxon>Chlorophyceae</taxon>
        <taxon>CS clade</taxon>
        <taxon>Chlamydomonadales</taxon>
        <taxon>Haematococcaceae</taxon>
        <taxon>Haematococcus</taxon>
    </lineage>
</organism>
<sequence>MVSTGTVFPLTFTLAQAFTRRERATALIASIKASAVALFFMHRDWDQTQAYPSSLGVDSLPGPRRAKQLLVDLLLNMRRYLVCPSRFESVAEARLTASHHEYLGLFEHNLHLTERDKLFKTRFAELMEGAGGGRKWLKECYRCLSQLSVLNEKLTLAAGYTRGGLMGQSAQPDRAQQPPSLVSLTLPSMRPTWLEVD</sequence>
<dbReference type="AlphaFoldDB" id="A0A699Z9N1"/>
<evidence type="ECO:0000313" key="2">
    <source>
        <dbReference type="Proteomes" id="UP000485058"/>
    </source>
</evidence>
<keyword evidence="2" id="KW-1185">Reference proteome</keyword>
<dbReference type="PANTHER" id="PTHR36970">
    <property type="entry name" value="UNNAMED PRODUCT"/>
    <property type="match status" value="1"/>
</dbReference>
<comment type="caution">
    <text evidence="1">The sequence shown here is derived from an EMBL/GenBank/DDBJ whole genome shotgun (WGS) entry which is preliminary data.</text>
</comment>
<dbReference type="PANTHER" id="PTHR36970:SF1">
    <property type="entry name" value="BESTROPHIN HOMOLOG"/>
    <property type="match status" value="1"/>
</dbReference>
<evidence type="ECO:0000313" key="1">
    <source>
        <dbReference type="EMBL" id="GFH19333.1"/>
    </source>
</evidence>
<gene>
    <name evidence="1" type="ORF">HaLaN_16268</name>
</gene>